<name>A0A1I3LDN9_9FLAO</name>
<dbReference type="Pfam" id="PF03724">
    <property type="entry name" value="META"/>
    <property type="match status" value="2"/>
</dbReference>
<organism evidence="3 4">
    <name type="scientific">Myroides guanonis</name>
    <dbReference type="NCBI Taxonomy" id="1150112"/>
    <lineage>
        <taxon>Bacteria</taxon>
        <taxon>Pseudomonadati</taxon>
        <taxon>Bacteroidota</taxon>
        <taxon>Flavobacteriia</taxon>
        <taxon>Flavobacteriales</taxon>
        <taxon>Flavobacteriaceae</taxon>
        <taxon>Myroides</taxon>
    </lineage>
</organism>
<keyword evidence="4" id="KW-1185">Reference proteome</keyword>
<reference evidence="4" key="1">
    <citation type="submission" date="2016-10" db="EMBL/GenBank/DDBJ databases">
        <authorList>
            <person name="Varghese N."/>
            <person name="Submissions S."/>
        </authorList>
    </citation>
    <scope>NUCLEOTIDE SEQUENCE [LARGE SCALE GENOMIC DNA]</scope>
    <source>
        <strain evidence="4">DSM 26542</strain>
    </source>
</reference>
<dbReference type="EMBL" id="FORU01000001">
    <property type="protein sequence ID" value="SFI82868.1"/>
    <property type="molecule type" value="Genomic_DNA"/>
</dbReference>
<evidence type="ECO:0000313" key="4">
    <source>
        <dbReference type="Proteomes" id="UP000243887"/>
    </source>
</evidence>
<accession>A0A1I3LDN9</accession>
<evidence type="ECO:0000259" key="2">
    <source>
        <dbReference type="Pfam" id="PF03724"/>
    </source>
</evidence>
<keyword evidence="1" id="KW-0732">Signal</keyword>
<dbReference type="PANTHER" id="PTHR35535:SF1">
    <property type="entry name" value="HEAT SHOCK PROTEIN HSLJ"/>
    <property type="match status" value="1"/>
</dbReference>
<protein>
    <submittedName>
        <fullName evidence="3">Heat shock protein HslJ</fullName>
    </submittedName>
</protein>
<dbReference type="RefSeq" id="WP_090677651.1">
    <property type="nucleotide sequence ID" value="NZ_FORU01000001.1"/>
</dbReference>
<gene>
    <name evidence="3" type="ORF">SAMN04487893_101276</name>
</gene>
<feature type="domain" description="DUF306" evidence="2">
    <location>
        <begin position="159"/>
        <end position="266"/>
    </location>
</feature>
<evidence type="ECO:0000313" key="3">
    <source>
        <dbReference type="EMBL" id="SFI82868.1"/>
    </source>
</evidence>
<dbReference type="OrthoDB" id="880459at2"/>
<dbReference type="STRING" id="1150112.SAMN04487893_101276"/>
<keyword evidence="3" id="KW-0346">Stress response</keyword>
<dbReference type="InterPro" id="IPR053147">
    <property type="entry name" value="Hsp_HslJ-like"/>
</dbReference>
<dbReference type="Gene3D" id="2.40.128.270">
    <property type="match status" value="2"/>
</dbReference>
<proteinExistence type="predicted"/>
<sequence length="268" mass="29723">MKKGILLLAIMAFTVACNTTKKTTTKTDETVEITNVTEEELQGNWTLDFIESANQKGKKLNEMFPNKLPNLNFNTSDSTVYGSDGCNRISGSYEVKNGNEISIGDKLASTMMACQGVEDHAFNQTLSKATKFTISDGKLLFLSDDVVIMRFVKEQSNIEGTWELVKIQTKDRSAKGIDMRFPLKTPELTFNGEQLSGNTGCNNISSTFKSSGDSIEFGAIAMTKMFCEGVEEHVFTDAINAVKKFRIDGDYLVLSNNDSMDLLTFKRK</sequence>
<dbReference type="PROSITE" id="PS51257">
    <property type="entry name" value="PROKAR_LIPOPROTEIN"/>
    <property type="match status" value="1"/>
</dbReference>
<feature type="domain" description="DUF306" evidence="2">
    <location>
        <begin position="39"/>
        <end position="151"/>
    </location>
</feature>
<feature type="chain" id="PRO_5017309837" evidence="1">
    <location>
        <begin position="19"/>
        <end position="268"/>
    </location>
</feature>
<evidence type="ECO:0000256" key="1">
    <source>
        <dbReference type="SAM" id="SignalP"/>
    </source>
</evidence>
<dbReference type="PANTHER" id="PTHR35535">
    <property type="entry name" value="HEAT SHOCK PROTEIN HSLJ"/>
    <property type="match status" value="1"/>
</dbReference>
<feature type="signal peptide" evidence="1">
    <location>
        <begin position="1"/>
        <end position="18"/>
    </location>
</feature>
<dbReference type="Proteomes" id="UP000243887">
    <property type="component" value="Unassembled WGS sequence"/>
</dbReference>
<dbReference type="AlphaFoldDB" id="A0A1I3LDN9"/>
<dbReference type="InterPro" id="IPR005184">
    <property type="entry name" value="DUF306_Meta_HslJ"/>
</dbReference>
<dbReference type="InterPro" id="IPR038670">
    <property type="entry name" value="HslJ-like_sf"/>
</dbReference>